<dbReference type="GeneID" id="54414914"/>
<reference evidence="6 8" key="1">
    <citation type="submission" date="2020-01" db="EMBL/GenBank/DDBJ databases">
        <authorList>
            <consortium name="DOE Joint Genome Institute"/>
            <person name="Haridas S."/>
            <person name="Albert R."/>
            <person name="Binder M."/>
            <person name="Bloem J."/>
            <person name="Labutti K."/>
            <person name="Salamov A."/>
            <person name="Andreopoulos B."/>
            <person name="Baker S.E."/>
            <person name="Barry K."/>
            <person name="Bills G."/>
            <person name="Bluhm B.H."/>
            <person name="Cannon C."/>
            <person name="Castanera R."/>
            <person name="Culley D.E."/>
            <person name="Daum C."/>
            <person name="Ezra D."/>
            <person name="Gonzalez J.B."/>
            <person name="Henrissat B."/>
            <person name="Kuo A."/>
            <person name="Liang C."/>
            <person name="Lipzen A."/>
            <person name="Lutzoni F."/>
            <person name="Magnuson J."/>
            <person name="Mondo S."/>
            <person name="Nolan M."/>
            <person name="Ohm R."/>
            <person name="Pangilinan J."/>
            <person name="Park H.-J."/>
            <person name="Ramirez L."/>
            <person name="Alfaro M."/>
            <person name="Sun H."/>
            <person name="Tritt A."/>
            <person name="Yoshinaga Y."/>
            <person name="Zwiers L.-H."/>
            <person name="Turgeon B.G."/>
            <person name="Goodwin S.B."/>
            <person name="Spatafora J.W."/>
            <person name="Crous P.W."/>
            <person name="Grigoriev I.V."/>
        </authorList>
    </citation>
    <scope>NUCLEOTIDE SEQUENCE</scope>
    <source>
        <strain evidence="6 8">CBS 781.70</strain>
    </source>
</reference>
<accession>A0A6G1GD14</accession>
<dbReference type="InterPro" id="IPR031107">
    <property type="entry name" value="Small_HSP"/>
</dbReference>
<evidence type="ECO:0000256" key="1">
    <source>
        <dbReference type="ARBA" id="ARBA00023016"/>
    </source>
</evidence>
<name>A0A6G1GD14_9PEZI</name>
<dbReference type="Proteomes" id="UP000504638">
    <property type="component" value="Unplaced"/>
</dbReference>
<dbReference type="PANTHER" id="PTHR11527">
    <property type="entry name" value="HEAT-SHOCK PROTEIN 20 FAMILY MEMBER"/>
    <property type="match status" value="1"/>
</dbReference>
<sequence>MSLFPRWTEFESPLIRLLDDYASLANDQTPARSQPQKIKTFSPKFDVKETEKAYELHGELPGIEQKNVNIEWTDGNTLTISGRVEHRSERKDSVTGEGTNGHQPTVEDAEDESDLPQTAVTKVDDTQKQVSKPSEQGVRYWVTERAVGEFHRTFSFPTRVDQEGVKASLKNGVLSISVPKAAAPKSRKISIE</sequence>
<dbReference type="InterPro" id="IPR002068">
    <property type="entry name" value="A-crystallin/Hsp20_dom"/>
</dbReference>
<dbReference type="OrthoDB" id="1431247at2759"/>
<dbReference type="PROSITE" id="PS01031">
    <property type="entry name" value="SHSP"/>
    <property type="match status" value="1"/>
</dbReference>
<evidence type="ECO:0000256" key="4">
    <source>
        <dbReference type="SAM" id="MobiDB-lite"/>
    </source>
</evidence>
<dbReference type="AlphaFoldDB" id="A0A6G1GD14"/>
<evidence type="ECO:0000313" key="6">
    <source>
        <dbReference type="EMBL" id="KAF1815913.1"/>
    </source>
</evidence>
<organism evidence="6">
    <name type="scientific">Eremomyces bilateralis CBS 781.70</name>
    <dbReference type="NCBI Taxonomy" id="1392243"/>
    <lineage>
        <taxon>Eukaryota</taxon>
        <taxon>Fungi</taxon>
        <taxon>Dikarya</taxon>
        <taxon>Ascomycota</taxon>
        <taxon>Pezizomycotina</taxon>
        <taxon>Dothideomycetes</taxon>
        <taxon>Dothideomycetes incertae sedis</taxon>
        <taxon>Eremomycetales</taxon>
        <taxon>Eremomycetaceae</taxon>
        <taxon>Eremomyces</taxon>
    </lineage>
</organism>
<dbReference type="CDD" id="cd06464">
    <property type="entry name" value="ACD_sHsps-like"/>
    <property type="match status" value="1"/>
</dbReference>
<reference evidence="8" key="3">
    <citation type="submission" date="2025-04" db="UniProtKB">
        <authorList>
            <consortium name="RefSeq"/>
        </authorList>
    </citation>
    <scope>IDENTIFICATION</scope>
    <source>
        <strain evidence="8">CBS 781.70</strain>
    </source>
</reference>
<evidence type="ECO:0000313" key="8">
    <source>
        <dbReference type="RefSeq" id="XP_033537544.1"/>
    </source>
</evidence>
<comment type="similarity">
    <text evidence="2 3">Belongs to the small heat shock protein (HSP20) family.</text>
</comment>
<evidence type="ECO:0000256" key="3">
    <source>
        <dbReference type="RuleBase" id="RU003616"/>
    </source>
</evidence>
<dbReference type="Gene3D" id="2.60.40.790">
    <property type="match status" value="1"/>
</dbReference>
<keyword evidence="1" id="KW-0346">Stress response</keyword>
<evidence type="ECO:0000259" key="5">
    <source>
        <dbReference type="PROSITE" id="PS01031"/>
    </source>
</evidence>
<dbReference type="SUPFAM" id="SSF49764">
    <property type="entry name" value="HSP20-like chaperones"/>
    <property type="match status" value="1"/>
</dbReference>
<feature type="domain" description="SHSP" evidence="5">
    <location>
        <begin position="36"/>
        <end position="192"/>
    </location>
</feature>
<evidence type="ECO:0000256" key="2">
    <source>
        <dbReference type="PROSITE-ProRule" id="PRU00285"/>
    </source>
</evidence>
<dbReference type="EMBL" id="ML975151">
    <property type="protein sequence ID" value="KAF1815913.1"/>
    <property type="molecule type" value="Genomic_DNA"/>
</dbReference>
<evidence type="ECO:0000313" key="7">
    <source>
        <dbReference type="Proteomes" id="UP000504638"/>
    </source>
</evidence>
<dbReference type="RefSeq" id="XP_033537544.1">
    <property type="nucleotide sequence ID" value="XM_033674344.1"/>
</dbReference>
<dbReference type="Pfam" id="PF00011">
    <property type="entry name" value="HSP20"/>
    <property type="match status" value="1"/>
</dbReference>
<gene>
    <name evidence="6 8" type="ORF">P152DRAFT_201575</name>
</gene>
<feature type="compositionally biased region" description="Basic and acidic residues" evidence="4">
    <location>
        <begin position="83"/>
        <end position="94"/>
    </location>
</feature>
<proteinExistence type="inferred from homology"/>
<dbReference type="InterPro" id="IPR008978">
    <property type="entry name" value="HSP20-like_chaperone"/>
</dbReference>
<reference evidence="8" key="2">
    <citation type="submission" date="2020-04" db="EMBL/GenBank/DDBJ databases">
        <authorList>
            <consortium name="NCBI Genome Project"/>
        </authorList>
    </citation>
    <scope>NUCLEOTIDE SEQUENCE</scope>
    <source>
        <strain evidence="8">CBS 781.70</strain>
    </source>
</reference>
<feature type="region of interest" description="Disordered" evidence="4">
    <location>
        <begin position="81"/>
        <end position="115"/>
    </location>
</feature>
<protein>
    <submittedName>
        <fullName evidence="6 8">HSP20-like chaperone</fullName>
    </submittedName>
</protein>
<keyword evidence="7" id="KW-1185">Reference proteome</keyword>